<dbReference type="Proteomes" id="UP000223759">
    <property type="component" value="Unassembled WGS sequence"/>
</dbReference>
<evidence type="ECO:0000313" key="2">
    <source>
        <dbReference type="EMBL" id="SIT69444.1"/>
    </source>
</evidence>
<evidence type="ECO:0000313" key="3">
    <source>
        <dbReference type="Proteomes" id="UP000223759"/>
    </source>
</evidence>
<dbReference type="OrthoDB" id="8546435at2"/>
<dbReference type="AlphaFoldDB" id="A0A1R3W0T0"/>
<accession>A0A1R3W0T0</accession>
<keyword evidence="1" id="KW-0472">Membrane</keyword>
<sequence>MTENNPGKNGMPRWARLLITPLIIISAGLFIWSQLPSGSYPTDMSRIGDGRPALVLTYDLAFLSGQAVIEMMNEVRDRYEPHMHFLIANLGEPQGRAVAERNNVGDGAVLLFSETGERLFLFYPRNTQELAQGIDQTFRFDAAY</sequence>
<name>A0A1R3W0T0_9GAMM</name>
<keyword evidence="3" id="KW-1185">Reference proteome</keyword>
<feature type="transmembrane region" description="Helical" evidence="1">
    <location>
        <begin position="14"/>
        <end position="32"/>
    </location>
</feature>
<dbReference type="STRING" id="233100.SAMN05216526_1085"/>
<dbReference type="RefSeq" id="WP_076755491.1">
    <property type="nucleotide sequence ID" value="NZ_CP023018.1"/>
</dbReference>
<gene>
    <name evidence="2" type="ORF">SAMN05216526_1085</name>
</gene>
<feature type="transmembrane region" description="Helical" evidence="1">
    <location>
        <begin position="52"/>
        <end position="69"/>
    </location>
</feature>
<keyword evidence="1" id="KW-1133">Transmembrane helix</keyword>
<evidence type="ECO:0000256" key="1">
    <source>
        <dbReference type="SAM" id="Phobius"/>
    </source>
</evidence>
<keyword evidence="1" id="KW-0812">Transmembrane</keyword>
<dbReference type="EMBL" id="FTPK01000002">
    <property type="protein sequence ID" value="SIT69444.1"/>
    <property type="molecule type" value="Genomic_DNA"/>
</dbReference>
<reference evidence="2 3" key="1">
    <citation type="submission" date="2017-01" db="EMBL/GenBank/DDBJ databases">
        <authorList>
            <person name="Mah S.A."/>
            <person name="Swanson W.J."/>
            <person name="Moy G.W."/>
            <person name="Vacquier V.D."/>
        </authorList>
    </citation>
    <scope>NUCLEOTIDE SEQUENCE [LARGE SCALE GENOMIC DNA]</scope>
    <source>
        <strain evidence="2 3">M9</strain>
    </source>
</reference>
<organism evidence="2 3">
    <name type="scientific">Ectothiorhodosinus mongolicus</name>
    <dbReference type="NCBI Taxonomy" id="233100"/>
    <lineage>
        <taxon>Bacteria</taxon>
        <taxon>Pseudomonadati</taxon>
        <taxon>Pseudomonadota</taxon>
        <taxon>Gammaproteobacteria</taxon>
        <taxon>Chromatiales</taxon>
        <taxon>Ectothiorhodospiraceae</taxon>
        <taxon>Ectothiorhodosinus</taxon>
    </lineage>
</organism>
<proteinExistence type="predicted"/>
<protein>
    <submittedName>
        <fullName evidence="2">Uncharacterized protein</fullName>
    </submittedName>
</protein>